<dbReference type="EnsemblMetazoa" id="XM_019995259.1">
    <property type="protein sequence ID" value="XP_019850818.1"/>
    <property type="gene ID" value="LOC109581282"/>
</dbReference>
<reference evidence="2" key="1">
    <citation type="journal article" date="2010" name="Nature">
        <title>The Amphimedon queenslandica genome and the evolution of animal complexity.</title>
        <authorList>
            <person name="Srivastava M."/>
            <person name="Simakov O."/>
            <person name="Chapman J."/>
            <person name="Fahey B."/>
            <person name="Gauthier M.E."/>
            <person name="Mitros T."/>
            <person name="Richards G.S."/>
            <person name="Conaco C."/>
            <person name="Dacre M."/>
            <person name="Hellsten U."/>
            <person name="Larroux C."/>
            <person name="Putnam N.H."/>
            <person name="Stanke M."/>
            <person name="Adamska M."/>
            <person name="Darling A."/>
            <person name="Degnan S.M."/>
            <person name="Oakley T.H."/>
            <person name="Plachetzki D.C."/>
            <person name="Zhai Y."/>
            <person name="Adamski M."/>
            <person name="Calcino A."/>
            <person name="Cummins S.F."/>
            <person name="Goodstein D.M."/>
            <person name="Harris C."/>
            <person name="Jackson D.J."/>
            <person name="Leys S.P."/>
            <person name="Shu S."/>
            <person name="Woodcroft B.J."/>
            <person name="Vervoort M."/>
            <person name="Kosik K.S."/>
            <person name="Manning G."/>
            <person name="Degnan B.M."/>
            <person name="Rokhsar D.S."/>
        </authorList>
    </citation>
    <scope>NUCLEOTIDE SEQUENCE [LARGE SCALE GENOMIC DNA]</scope>
</reference>
<dbReference type="RefSeq" id="XP_019850818.1">
    <property type="nucleotide sequence ID" value="XM_019995259.1"/>
</dbReference>
<organism evidence="1 2">
    <name type="scientific">Amphimedon queenslandica</name>
    <name type="common">Sponge</name>
    <dbReference type="NCBI Taxonomy" id="400682"/>
    <lineage>
        <taxon>Eukaryota</taxon>
        <taxon>Metazoa</taxon>
        <taxon>Porifera</taxon>
        <taxon>Demospongiae</taxon>
        <taxon>Heteroscleromorpha</taxon>
        <taxon>Haplosclerida</taxon>
        <taxon>Niphatidae</taxon>
        <taxon>Amphimedon</taxon>
    </lineage>
</organism>
<sequence length="120" mass="13765">MATSAWNEHSVPGQGIPNERMLRATHVAPIDPNILPETEVAVQQMESLGSHLTRFSPFGQDPLEGHGHFCRQRDEQFEARFPNYDDFFHSVANSDFTLFRQGLLYTIEITRHLELQLNNT</sequence>
<proteinExistence type="predicted"/>
<dbReference type="AlphaFoldDB" id="A0AAN0J265"/>
<protein>
    <submittedName>
        <fullName evidence="1">Uncharacterized protein</fullName>
    </submittedName>
</protein>
<reference evidence="1" key="2">
    <citation type="submission" date="2024-06" db="UniProtKB">
        <authorList>
            <consortium name="EnsemblMetazoa"/>
        </authorList>
    </citation>
    <scope>IDENTIFICATION</scope>
</reference>
<evidence type="ECO:0000313" key="2">
    <source>
        <dbReference type="Proteomes" id="UP000007879"/>
    </source>
</evidence>
<dbReference type="GeneID" id="109581282"/>
<name>A0AAN0J265_AMPQE</name>
<dbReference type="KEGG" id="aqu:109581282"/>
<evidence type="ECO:0000313" key="1">
    <source>
        <dbReference type="EnsemblMetazoa" id="XP_019850818.1"/>
    </source>
</evidence>
<accession>A0AAN0J265</accession>
<dbReference type="Proteomes" id="UP000007879">
    <property type="component" value="Unassembled WGS sequence"/>
</dbReference>
<keyword evidence="2" id="KW-1185">Reference proteome</keyword>